<evidence type="ECO:0000313" key="1">
    <source>
        <dbReference type="EMBL" id="AKU97390.1"/>
    </source>
</evidence>
<protein>
    <submittedName>
        <fullName evidence="1">Uncharacterized protein</fullName>
    </submittedName>
</protein>
<dbReference type="KEGG" id="llu:AKJ09_04054"/>
<dbReference type="RefSeq" id="WP_146648530.1">
    <property type="nucleotide sequence ID" value="NZ_CP012333.1"/>
</dbReference>
<reference evidence="1 2" key="1">
    <citation type="submission" date="2015-08" db="EMBL/GenBank/DDBJ databases">
        <authorList>
            <person name="Babu N.S."/>
            <person name="Beckwith C.J."/>
            <person name="Beseler K.G."/>
            <person name="Brison A."/>
            <person name="Carone J.V."/>
            <person name="Caskin T.P."/>
            <person name="Diamond M."/>
            <person name="Durham M.E."/>
            <person name="Foxe J.M."/>
            <person name="Go M."/>
            <person name="Henderson B.A."/>
            <person name="Jones I.B."/>
            <person name="McGettigan J.A."/>
            <person name="Micheletti S.J."/>
            <person name="Nasrallah M.E."/>
            <person name="Ortiz D."/>
            <person name="Piller C.R."/>
            <person name="Privatt S.R."/>
            <person name="Schneider S.L."/>
            <person name="Sharp S."/>
            <person name="Smith T.C."/>
            <person name="Stanton J.D."/>
            <person name="Ullery H.E."/>
            <person name="Wilson R.J."/>
            <person name="Serrano M.G."/>
            <person name="Buck G."/>
            <person name="Lee V."/>
            <person name="Wang Y."/>
            <person name="Carvalho R."/>
            <person name="Voegtly L."/>
            <person name="Shi R."/>
            <person name="Duckworth R."/>
            <person name="Johnson A."/>
            <person name="Loviza R."/>
            <person name="Walstead R."/>
            <person name="Shah Z."/>
            <person name="Kiflezghi M."/>
            <person name="Wade K."/>
            <person name="Ball S.L."/>
            <person name="Bradley K.W."/>
            <person name="Asai D.J."/>
            <person name="Bowman C.A."/>
            <person name="Russell D.A."/>
            <person name="Pope W.H."/>
            <person name="Jacobs-Sera D."/>
            <person name="Hendrix R.W."/>
            <person name="Hatfull G.F."/>
        </authorList>
    </citation>
    <scope>NUCLEOTIDE SEQUENCE [LARGE SCALE GENOMIC DNA]</scope>
    <source>
        <strain evidence="1 2">DSM 27648</strain>
    </source>
</reference>
<dbReference type="OrthoDB" id="5493980at2"/>
<gene>
    <name evidence="1" type="ORF">AKJ09_04054</name>
</gene>
<accession>A0A0K1PV31</accession>
<proteinExistence type="predicted"/>
<dbReference type="AlphaFoldDB" id="A0A0K1PV31"/>
<dbReference type="PATRIC" id="fig|1391654.3.peg.4112"/>
<dbReference type="EMBL" id="CP012333">
    <property type="protein sequence ID" value="AKU97390.1"/>
    <property type="molecule type" value="Genomic_DNA"/>
</dbReference>
<organism evidence="1 2">
    <name type="scientific">Labilithrix luteola</name>
    <dbReference type="NCBI Taxonomy" id="1391654"/>
    <lineage>
        <taxon>Bacteria</taxon>
        <taxon>Pseudomonadati</taxon>
        <taxon>Myxococcota</taxon>
        <taxon>Polyangia</taxon>
        <taxon>Polyangiales</taxon>
        <taxon>Labilitrichaceae</taxon>
        <taxon>Labilithrix</taxon>
    </lineage>
</organism>
<dbReference type="Proteomes" id="UP000064967">
    <property type="component" value="Chromosome"/>
</dbReference>
<sequence>MTELTLPAATIAALRTRHVAFLAERLTDERAHGDFVRSFEGAYDHILTQRIRDVVQPEVFVSGLVKILSEKGVKGFGAPIGHDIHRRVLASLRTHDVKLGAYVPGEARTAIDSLIARPDIVPEALIRRVIEQEATEEILRDVLYDALREFNDSVNPFFAEWGLPALLKRVMPIGSGTVIKSIGAIRGEFDKRLEPEIRKFLLVFSRKAKGKIADFVVSKTSDPTFVALRKNVALFFYEQTLADVVVGVTEEVRGDTDRAADAIILEVIRHEEPRKHLQAALTAFVEENGDKTLGEWLTSIGVTERPELEPLAELLWPHVRLLLESPPARAFFERVAWDFYATLEAKD</sequence>
<evidence type="ECO:0000313" key="2">
    <source>
        <dbReference type="Proteomes" id="UP000064967"/>
    </source>
</evidence>
<name>A0A0K1PV31_9BACT</name>
<keyword evidence="2" id="KW-1185">Reference proteome</keyword>